<dbReference type="Pfam" id="PF00583">
    <property type="entry name" value="Acetyltransf_1"/>
    <property type="match status" value="1"/>
</dbReference>
<evidence type="ECO:0000313" key="5">
    <source>
        <dbReference type="EMBL" id="KAF8823126.1"/>
    </source>
</evidence>
<name>A0ABQ7JGH9_9APIC</name>
<dbReference type="Proteomes" id="UP000823046">
    <property type="component" value="Unassembled WGS sequence"/>
</dbReference>
<dbReference type="InterPro" id="IPR000182">
    <property type="entry name" value="GNAT_dom"/>
</dbReference>
<dbReference type="InterPro" id="IPR045047">
    <property type="entry name" value="Ard1-like"/>
</dbReference>
<feature type="domain" description="N-acetyltransferase" evidence="4">
    <location>
        <begin position="2"/>
        <end position="182"/>
    </location>
</feature>
<dbReference type="PROSITE" id="PS51186">
    <property type="entry name" value="GNAT"/>
    <property type="match status" value="1"/>
</dbReference>
<dbReference type="Gene3D" id="3.40.630.30">
    <property type="match status" value="1"/>
</dbReference>
<dbReference type="PANTHER" id="PTHR23091">
    <property type="entry name" value="N-TERMINAL ACETYLTRANSFERASE"/>
    <property type="match status" value="1"/>
</dbReference>
<gene>
    <name evidence="5" type="ORF">IE077_003047</name>
</gene>
<evidence type="ECO:0000256" key="1">
    <source>
        <dbReference type="ARBA" id="ARBA00022679"/>
    </source>
</evidence>
<proteinExistence type="inferred from homology"/>
<evidence type="ECO:0000256" key="2">
    <source>
        <dbReference type="ARBA" id="ARBA00023315"/>
    </source>
</evidence>
<reference evidence="5 6" key="1">
    <citation type="journal article" date="2020" name="bioRxiv">
        <title>Metabolic contributions of an alphaproteobacterial endosymbiont in the apicomplexan Cardiosporidium cionae.</title>
        <authorList>
            <person name="Hunter E.S."/>
            <person name="Paight C.J."/>
            <person name="Lane C.E."/>
        </authorList>
    </citation>
    <scope>NUCLEOTIDE SEQUENCE [LARGE SCALE GENOMIC DNA]</scope>
    <source>
        <strain evidence="5">ESH_2018</strain>
    </source>
</reference>
<comment type="caution">
    <text evidence="5">The sequence shown here is derived from an EMBL/GenBank/DDBJ whole genome shotgun (WGS) entry which is preliminary data.</text>
</comment>
<dbReference type="SUPFAM" id="SSF55729">
    <property type="entry name" value="Acyl-CoA N-acyltransferases (Nat)"/>
    <property type="match status" value="1"/>
</dbReference>
<protein>
    <submittedName>
        <fullName evidence="5">N-acetyltransferase family protein</fullName>
    </submittedName>
</protein>
<comment type="similarity">
    <text evidence="3">Belongs to the acetyltransferase family. ARD1 subfamily.</text>
</comment>
<dbReference type="PANTHER" id="PTHR23091:SF4">
    <property type="entry name" value="N-TERMINAL AMINO-ACID N(ALPHA)-ACETYLTRANSFERASE NATA"/>
    <property type="match status" value="1"/>
</dbReference>
<keyword evidence="1" id="KW-0808">Transferase</keyword>
<accession>A0ABQ7JGH9</accession>
<evidence type="ECO:0000256" key="3">
    <source>
        <dbReference type="ARBA" id="ARBA00025786"/>
    </source>
</evidence>
<keyword evidence="6" id="KW-1185">Reference proteome</keyword>
<organism evidence="5 6">
    <name type="scientific">Cardiosporidium cionae</name>
    <dbReference type="NCBI Taxonomy" id="476202"/>
    <lineage>
        <taxon>Eukaryota</taxon>
        <taxon>Sar</taxon>
        <taxon>Alveolata</taxon>
        <taxon>Apicomplexa</taxon>
        <taxon>Aconoidasida</taxon>
        <taxon>Nephromycida</taxon>
        <taxon>Cardiosporidium</taxon>
    </lineage>
</organism>
<evidence type="ECO:0000259" key="4">
    <source>
        <dbReference type="PROSITE" id="PS51186"/>
    </source>
</evidence>
<sequence>MVTLRPASIDDLFSMQYCNVMNLPENYRMNYYFYHLLTWPQLTQVAEDTSGKVAAILFFKFECISDPDFLYILQSSIFCVKVYFLHYHTFRDEDEAVSHGHITSVAIMRSYRMLGLASKLMKLTHTAMEEAHKSPFVSLHVRVTNKAAYNLYSKVLGYTIKDVEHHYYADNEDAFNMVHPLNSCTLLQLISKLTKLASSGLNEWSGISHPARNSPSLRAASNGLSALNEKMIEESSQQAGEGVNASKDQEVNLNDNLALSPSLAAVKAGKKLKKKKKK</sequence>
<evidence type="ECO:0000313" key="6">
    <source>
        <dbReference type="Proteomes" id="UP000823046"/>
    </source>
</evidence>
<dbReference type="InterPro" id="IPR016181">
    <property type="entry name" value="Acyl_CoA_acyltransferase"/>
</dbReference>
<dbReference type="EMBL" id="JADAQX010000001">
    <property type="protein sequence ID" value="KAF8823126.1"/>
    <property type="molecule type" value="Genomic_DNA"/>
</dbReference>
<keyword evidence="2" id="KW-0012">Acyltransferase</keyword>